<evidence type="ECO:0000256" key="1">
    <source>
        <dbReference type="SAM" id="MobiDB-lite"/>
    </source>
</evidence>
<reference evidence="2 3" key="2">
    <citation type="submission" date="2017-09" db="EMBL/GenBank/DDBJ databases">
        <title>Extensive intraspecific genome diversity in a model arbuscular mycorrhizal fungus.</title>
        <authorList>
            <person name="Chen E.C."/>
            <person name="Morin E."/>
            <person name="Beaudet D."/>
            <person name="Noel J."/>
            <person name="Ndikumana S."/>
            <person name="Charron P."/>
            <person name="St-Onge C."/>
            <person name="Giorgi J."/>
            <person name="Grigoriev I.V."/>
            <person name="Roux C."/>
            <person name="Martin F.M."/>
            <person name="Corradi N."/>
        </authorList>
    </citation>
    <scope>NUCLEOTIDE SEQUENCE [LARGE SCALE GENOMIC DNA]</scope>
    <source>
        <strain evidence="2 3">A5</strain>
    </source>
</reference>
<evidence type="ECO:0000313" key="3">
    <source>
        <dbReference type="Proteomes" id="UP000232722"/>
    </source>
</evidence>
<sequence>MTSSQPAVPTQTANDTITDTNMEEASSSSPIHVLSHSEIELTSRDLQEKDFHTQTPITDKLTNMDVDPIVTNTDKGKLPETQSATQIESPNPLQITVLTDIFKKAAKNRYNLRGNKQGNITADDSEQPLATDEDTDVPDDAVMSDGAVFEGIIDELSNTSPSEPKFSVKSYNPLNLLPQFNVTR</sequence>
<feature type="compositionally biased region" description="Acidic residues" evidence="1">
    <location>
        <begin position="123"/>
        <end position="139"/>
    </location>
</feature>
<proteinExistence type="predicted"/>
<dbReference type="EMBL" id="LLXJ01000785">
    <property type="protein sequence ID" value="PKC06209.1"/>
    <property type="molecule type" value="Genomic_DNA"/>
</dbReference>
<evidence type="ECO:0000313" key="2">
    <source>
        <dbReference type="EMBL" id="PKC06209.1"/>
    </source>
</evidence>
<feature type="region of interest" description="Disordered" evidence="1">
    <location>
        <begin position="114"/>
        <end position="139"/>
    </location>
</feature>
<reference evidence="2 3" key="1">
    <citation type="submission" date="2016-04" db="EMBL/GenBank/DDBJ databases">
        <title>Genome analyses suggest a sexual origin of heterokaryosis in a supposedly ancient asexual fungus.</title>
        <authorList>
            <person name="Ropars J."/>
            <person name="Sedzielewska K."/>
            <person name="Noel J."/>
            <person name="Charron P."/>
            <person name="Farinelli L."/>
            <person name="Marton T."/>
            <person name="Kruger M."/>
            <person name="Pelin A."/>
            <person name="Brachmann A."/>
            <person name="Corradi N."/>
        </authorList>
    </citation>
    <scope>NUCLEOTIDE SEQUENCE [LARGE SCALE GENOMIC DNA]</scope>
    <source>
        <strain evidence="2 3">A5</strain>
    </source>
</reference>
<feature type="compositionally biased region" description="Polar residues" evidence="1">
    <location>
        <begin position="1"/>
        <end position="25"/>
    </location>
</feature>
<feature type="region of interest" description="Disordered" evidence="1">
    <location>
        <begin position="1"/>
        <end position="40"/>
    </location>
</feature>
<comment type="caution">
    <text evidence="2">The sequence shown here is derived from an EMBL/GenBank/DDBJ whole genome shotgun (WGS) entry which is preliminary data.</text>
</comment>
<dbReference type="Proteomes" id="UP000232722">
    <property type="component" value="Unassembled WGS sequence"/>
</dbReference>
<organism evidence="2 3">
    <name type="scientific">Rhizophagus irregularis</name>
    <dbReference type="NCBI Taxonomy" id="588596"/>
    <lineage>
        <taxon>Eukaryota</taxon>
        <taxon>Fungi</taxon>
        <taxon>Fungi incertae sedis</taxon>
        <taxon>Mucoromycota</taxon>
        <taxon>Glomeromycotina</taxon>
        <taxon>Glomeromycetes</taxon>
        <taxon>Glomerales</taxon>
        <taxon>Glomeraceae</taxon>
        <taxon>Rhizophagus</taxon>
    </lineage>
</organism>
<gene>
    <name evidence="2" type="ORF">RhiirA5_419893</name>
</gene>
<protein>
    <submittedName>
        <fullName evidence="2">Uncharacterized protein</fullName>
    </submittedName>
</protein>
<name>A0A2I1ECS3_9GLOM</name>
<accession>A0A2I1ECS3</accession>
<dbReference type="OrthoDB" id="10345025at2759"/>
<dbReference type="AlphaFoldDB" id="A0A2I1ECS3"/>